<dbReference type="EMBL" id="MU839828">
    <property type="protein sequence ID" value="KAK1759541.1"/>
    <property type="molecule type" value="Genomic_DNA"/>
</dbReference>
<evidence type="ECO:0000313" key="2">
    <source>
        <dbReference type="EMBL" id="KAK1759541.1"/>
    </source>
</evidence>
<sequence length="250" mass="28036">MYLGSSSLHVFQRRPLDRSPMGDTTRQRPQSSFLSACRRCLPGPSRTIRRCDCLLAASQCRHVHRNLETHVPHRLPQHGKSAKSNLPAARRLPKSPVLQPSPYRSDLEVPEGGGGLHLATGKLDGWNGLVYVRAGWREILASVTAVSVTSSSLQRTSCRPRFASSPRRVIIARRIWPIREQDPLSKMPMRLLKTVYYVKRRYQMTATTTTLGSPMSSSSLKIRAPTTHRFLRAKVARAVRQAPYSAPHLA</sequence>
<protein>
    <submittedName>
        <fullName evidence="2">Uncharacterized protein</fullName>
    </submittedName>
</protein>
<gene>
    <name evidence="2" type="ORF">QBC47DRAFT_109968</name>
</gene>
<reference evidence="2" key="1">
    <citation type="submission" date="2023-06" db="EMBL/GenBank/DDBJ databases">
        <title>Genome-scale phylogeny and comparative genomics of the fungal order Sordariales.</title>
        <authorList>
            <consortium name="Lawrence Berkeley National Laboratory"/>
            <person name="Hensen N."/>
            <person name="Bonometti L."/>
            <person name="Westerberg I."/>
            <person name="Brannstrom I.O."/>
            <person name="Guillou S."/>
            <person name="Cros-Aarteil S."/>
            <person name="Calhoun S."/>
            <person name="Haridas S."/>
            <person name="Kuo A."/>
            <person name="Mondo S."/>
            <person name="Pangilinan J."/>
            <person name="Riley R."/>
            <person name="Labutti K."/>
            <person name="Andreopoulos B."/>
            <person name="Lipzen A."/>
            <person name="Chen C."/>
            <person name="Yanf M."/>
            <person name="Daum C."/>
            <person name="Ng V."/>
            <person name="Clum A."/>
            <person name="Steindorff A."/>
            <person name="Ohm R."/>
            <person name="Martin F."/>
            <person name="Silar P."/>
            <person name="Natvig D."/>
            <person name="Lalanne C."/>
            <person name="Gautier V."/>
            <person name="Ament-Velasquez S.L."/>
            <person name="Kruys A."/>
            <person name="Hutchinson M.I."/>
            <person name="Powell A.J."/>
            <person name="Barry K."/>
            <person name="Miller A.N."/>
            <person name="Grigoriev I.V."/>
            <person name="Debuchy R."/>
            <person name="Gladieux P."/>
            <person name="Thoren M.H."/>
            <person name="Johannesson H."/>
        </authorList>
    </citation>
    <scope>NUCLEOTIDE SEQUENCE</scope>
    <source>
        <strain evidence="2">PSN4</strain>
    </source>
</reference>
<dbReference type="AlphaFoldDB" id="A0AAJ0BJV9"/>
<proteinExistence type="predicted"/>
<keyword evidence="3" id="KW-1185">Reference proteome</keyword>
<dbReference type="Proteomes" id="UP001239445">
    <property type="component" value="Unassembled WGS sequence"/>
</dbReference>
<comment type="caution">
    <text evidence="2">The sequence shown here is derived from an EMBL/GenBank/DDBJ whole genome shotgun (WGS) entry which is preliminary data.</text>
</comment>
<evidence type="ECO:0000256" key="1">
    <source>
        <dbReference type="SAM" id="MobiDB-lite"/>
    </source>
</evidence>
<name>A0AAJ0BJV9_9PEZI</name>
<feature type="region of interest" description="Disordered" evidence="1">
    <location>
        <begin position="74"/>
        <end position="106"/>
    </location>
</feature>
<evidence type="ECO:0000313" key="3">
    <source>
        <dbReference type="Proteomes" id="UP001239445"/>
    </source>
</evidence>
<accession>A0AAJ0BJV9</accession>
<organism evidence="2 3">
    <name type="scientific">Echria macrotheca</name>
    <dbReference type="NCBI Taxonomy" id="438768"/>
    <lineage>
        <taxon>Eukaryota</taxon>
        <taxon>Fungi</taxon>
        <taxon>Dikarya</taxon>
        <taxon>Ascomycota</taxon>
        <taxon>Pezizomycotina</taxon>
        <taxon>Sordariomycetes</taxon>
        <taxon>Sordariomycetidae</taxon>
        <taxon>Sordariales</taxon>
        <taxon>Schizotheciaceae</taxon>
        <taxon>Echria</taxon>
    </lineage>
</organism>